<evidence type="ECO:0000256" key="1">
    <source>
        <dbReference type="ARBA" id="ARBA00004651"/>
    </source>
</evidence>
<dbReference type="GO" id="GO:0062054">
    <property type="term" value="F:fluoride channel activity"/>
    <property type="evidence" value="ECO:0007669"/>
    <property type="project" value="UniProtKB-UniRule"/>
</dbReference>
<keyword evidence="6 10" id="KW-0407">Ion channel</keyword>
<comment type="similarity">
    <text evidence="7 10">Belongs to the fluoride channel Fluc/FEX (TC 1.A.43) family.</text>
</comment>
<keyword evidence="2 10" id="KW-1003">Cell membrane</keyword>
<dbReference type="NCBIfam" id="NF010824">
    <property type="entry name" value="PRK14228.1"/>
    <property type="match status" value="1"/>
</dbReference>
<evidence type="ECO:0000313" key="12">
    <source>
        <dbReference type="Proteomes" id="UP000028864"/>
    </source>
</evidence>
<proteinExistence type="inferred from homology"/>
<keyword evidence="5 10" id="KW-0472">Membrane</keyword>
<dbReference type="PANTHER" id="PTHR28259">
    <property type="entry name" value="FLUORIDE EXPORT PROTEIN 1-RELATED"/>
    <property type="match status" value="1"/>
</dbReference>
<evidence type="ECO:0000256" key="4">
    <source>
        <dbReference type="ARBA" id="ARBA00022989"/>
    </source>
</evidence>
<evidence type="ECO:0000256" key="8">
    <source>
        <dbReference type="ARBA" id="ARBA00035585"/>
    </source>
</evidence>
<feature type="binding site" evidence="10">
    <location>
        <position position="70"/>
    </location>
    <ligand>
        <name>Na(+)</name>
        <dbReference type="ChEBI" id="CHEBI:29101"/>
        <note>structural</note>
    </ligand>
</feature>
<organism evidence="11 12">
    <name type="scientific">Mycolicibacterium neoaurum</name>
    <name type="common">Mycobacterium neoaurum</name>
    <dbReference type="NCBI Taxonomy" id="1795"/>
    <lineage>
        <taxon>Bacteria</taxon>
        <taxon>Bacillati</taxon>
        <taxon>Actinomycetota</taxon>
        <taxon>Actinomycetes</taxon>
        <taxon>Mycobacteriales</taxon>
        <taxon>Mycobacteriaceae</taxon>
        <taxon>Mycolicibacterium</taxon>
    </lineage>
</organism>
<evidence type="ECO:0000256" key="7">
    <source>
        <dbReference type="ARBA" id="ARBA00035120"/>
    </source>
</evidence>
<feature type="binding site" evidence="10">
    <location>
        <position position="73"/>
    </location>
    <ligand>
        <name>Na(+)</name>
        <dbReference type="ChEBI" id="CHEBI:29101"/>
        <note>structural</note>
    </ligand>
</feature>
<evidence type="ECO:0000256" key="9">
    <source>
        <dbReference type="ARBA" id="ARBA00049940"/>
    </source>
</evidence>
<comment type="subcellular location">
    <subcellularLocation>
        <location evidence="1 10">Cell membrane</location>
        <topology evidence="1 10">Multi-pass membrane protein</topology>
    </subcellularLocation>
</comment>
<dbReference type="InterPro" id="IPR003691">
    <property type="entry name" value="FluC"/>
</dbReference>
<keyword evidence="10" id="KW-0915">Sodium</keyword>
<dbReference type="GO" id="GO:0046872">
    <property type="term" value="F:metal ion binding"/>
    <property type="evidence" value="ECO:0007669"/>
    <property type="project" value="UniProtKB-KW"/>
</dbReference>
<dbReference type="GO" id="GO:0140114">
    <property type="term" value="P:cellular detoxification of fluoride"/>
    <property type="evidence" value="ECO:0007669"/>
    <property type="project" value="UniProtKB-UniRule"/>
</dbReference>
<evidence type="ECO:0000313" key="11">
    <source>
        <dbReference type="EMBL" id="CDQ42780.1"/>
    </source>
</evidence>
<dbReference type="RefSeq" id="WP_030135877.1">
    <property type="nucleotide sequence ID" value="NZ_JAKNRE010000006.1"/>
</dbReference>
<keyword evidence="3 10" id="KW-0812">Transmembrane</keyword>
<dbReference type="EMBL" id="LK021337">
    <property type="protein sequence ID" value="CDQ42780.1"/>
    <property type="molecule type" value="Genomic_DNA"/>
</dbReference>
<protein>
    <recommendedName>
        <fullName evidence="10">Fluoride-specific ion channel FluC</fullName>
    </recommendedName>
</protein>
<accession>A0AAV2WER4</accession>
<evidence type="ECO:0000256" key="10">
    <source>
        <dbReference type="HAMAP-Rule" id="MF_00454"/>
    </source>
</evidence>
<feature type="transmembrane region" description="Helical" evidence="10">
    <location>
        <begin position="33"/>
        <end position="54"/>
    </location>
</feature>
<comment type="catalytic activity">
    <reaction evidence="8">
        <text>fluoride(in) = fluoride(out)</text>
        <dbReference type="Rhea" id="RHEA:76159"/>
        <dbReference type="ChEBI" id="CHEBI:17051"/>
    </reaction>
    <physiologicalReaction direction="left-to-right" evidence="8">
        <dbReference type="Rhea" id="RHEA:76160"/>
    </physiologicalReaction>
</comment>
<keyword evidence="10" id="KW-0406">Ion transport</keyword>
<evidence type="ECO:0000256" key="3">
    <source>
        <dbReference type="ARBA" id="ARBA00022692"/>
    </source>
</evidence>
<evidence type="ECO:0000256" key="5">
    <source>
        <dbReference type="ARBA" id="ARBA00023136"/>
    </source>
</evidence>
<dbReference type="PANTHER" id="PTHR28259:SF1">
    <property type="entry name" value="FLUORIDE EXPORT PROTEIN 1-RELATED"/>
    <property type="match status" value="1"/>
</dbReference>
<comment type="function">
    <text evidence="9 10">Fluoride-specific ion channel. Important for reducing fluoride concentration in the cell, thus reducing its toxicity.</text>
</comment>
<name>A0AAV2WER4_MYCNE</name>
<dbReference type="Pfam" id="PF02537">
    <property type="entry name" value="CRCB"/>
    <property type="match status" value="1"/>
</dbReference>
<gene>
    <name evidence="10" type="primary">fluC</name>
    <name evidence="10" type="synonym">crcB</name>
    <name evidence="11" type="ORF">BN1047_00637</name>
</gene>
<keyword evidence="10" id="KW-0479">Metal-binding</keyword>
<keyword evidence="10" id="KW-0813">Transport</keyword>
<dbReference type="Proteomes" id="UP000028864">
    <property type="component" value="Unassembled WGS sequence"/>
</dbReference>
<comment type="activity regulation">
    <text evidence="10">Na(+) is not transported, but it plays an essential structural role and its presence is essential for fluoride channel function.</text>
</comment>
<feature type="transmembrane region" description="Helical" evidence="10">
    <location>
        <begin position="60"/>
        <end position="80"/>
    </location>
</feature>
<reference evidence="11" key="2">
    <citation type="submission" date="2015-09" db="EMBL/GenBank/DDBJ databases">
        <title>Draft genome sequence of Mycobacterium neoaurum DSM 44074.</title>
        <authorList>
            <person name="Croce O."/>
            <person name="Robert C."/>
            <person name="Raoult D."/>
            <person name="Drancourt M."/>
        </authorList>
    </citation>
    <scope>NUCLEOTIDE SEQUENCE</scope>
    <source>
        <strain evidence="11">DSM 44074</strain>
    </source>
</reference>
<dbReference type="GO" id="GO:0005886">
    <property type="term" value="C:plasma membrane"/>
    <property type="evidence" value="ECO:0007669"/>
    <property type="project" value="UniProtKB-SubCell"/>
</dbReference>
<dbReference type="HAMAP" id="MF_00454">
    <property type="entry name" value="FluC"/>
    <property type="match status" value="1"/>
</dbReference>
<feature type="transmembrane region" description="Helical" evidence="10">
    <location>
        <begin position="6"/>
        <end position="21"/>
    </location>
</feature>
<evidence type="ECO:0000256" key="6">
    <source>
        <dbReference type="ARBA" id="ARBA00023303"/>
    </source>
</evidence>
<feature type="transmembrane region" description="Helical" evidence="10">
    <location>
        <begin position="92"/>
        <end position="112"/>
    </location>
</feature>
<dbReference type="AlphaFoldDB" id="A0AAV2WER4"/>
<sequence>MTVWLGVFLIGGVGAVCRMLVDRVVSRHVRIGFPIGTFTVNISGAWLLGLLSTLALGPNAALLAGTAFVGAYTTFSTWMLETQRLAEDARRLPAALNIVLSVGVGLLAVWLGQMTGAHLRDG</sequence>
<reference evidence="11" key="1">
    <citation type="submission" date="2014-05" db="EMBL/GenBank/DDBJ databases">
        <authorList>
            <person name="Urmite Genomes"/>
        </authorList>
    </citation>
    <scope>NUCLEOTIDE SEQUENCE</scope>
    <source>
        <strain evidence="11">DSM 44074</strain>
    </source>
</reference>
<keyword evidence="4 10" id="KW-1133">Transmembrane helix</keyword>
<evidence type="ECO:0000256" key="2">
    <source>
        <dbReference type="ARBA" id="ARBA00022475"/>
    </source>
</evidence>